<dbReference type="Proteomes" id="UP000253744">
    <property type="component" value="Plasmid pDrdIV"/>
</dbReference>
<dbReference type="KEGG" id="dwu:DVJ83_15340"/>
<accession>A0A345ILH8</accession>
<dbReference type="EMBL" id="CP031162">
    <property type="protein sequence ID" value="AXH00551.1"/>
    <property type="molecule type" value="Genomic_DNA"/>
</dbReference>
<gene>
    <name evidence="1" type="ORF">DVJ83_15340</name>
</gene>
<keyword evidence="1" id="KW-0614">Plasmid</keyword>
<reference evidence="1 2" key="1">
    <citation type="submission" date="2018-07" db="EMBL/GenBank/DDBJ databases">
        <title>Complete Genome and Methylome Analysis of Deinococcus wulumuqiensis NEB 479.</title>
        <authorList>
            <person name="Fomenkov A."/>
            <person name="Luyten Y."/>
            <person name="Vincze T."/>
            <person name="Anton B.P."/>
            <person name="Clark T."/>
            <person name="Roberts R.J."/>
            <person name="Morgan R.D."/>
        </authorList>
    </citation>
    <scope>NUCLEOTIDE SEQUENCE [LARGE SCALE GENOMIC DNA]</scope>
    <source>
        <strain evidence="1 2">NEB 479</strain>
        <plasmid evidence="2">Plasmid pdrdiv</plasmid>
    </source>
</reference>
<sequence length="84" mass="9277">MNRIELLTHVAGRLSDHSALPGEDDLLHVTDEHRAALLAVVEAEKSGKPEQLRKALTECAQVHERYGLAGADWMREAANEIHAN</sequence>
<evidence type="ECO:0000313" key="1">
    <source>
        <dbReference type="EMBL" id="AXH00551.1"/>
    </source>
</evidence>
<evidence type="ECO:0000313" key="2">
    <source>
        <dbReference type="Proteomes" id="UP000253744"/>
    </source>
</evidence>
<geneLocation type="plasmid" evidence="2">
    <name>pdrdiv</name>
</geneLocation>
<protein>
    <submittedName>
        <fullName evidence="1">Uncharacterized protein</fullName>
    </submittedName>
</protein>
<proteinExistence type="predicted"/>
<dbReference type="AlphaFoldDB" id="A0A345ILH8"/>
<name>A0A345ILH8_9DEIO</name>
<organism evidence="1 2">
    <name type="scientific">Deinococcus wulumuqiensis</name>
    <dbReference type="NCBI Taxonomy" id="980427"/>
    <lineage>
        <taxon>Bacteria</taxon>
        <taxon>Thermotogati</taxon>
        <taxon>Deinococcota</taxon>
        <taxon>Deinococci</taxon>
        <taxon>Deinococcales</taxon>
        <taxon>Deinococcaceae</taxon>
        <taxon>Deinococcus</taxon>
    </lineage>
</organism>